<dbReference type="OrthoDB" id="2831558at2759"/>
<feature type="domain" description="Aminoglycoside phosphotransferase" evidence="1">
    <location>
        <begin position="57"/>
        <end position="289"/>
    </location>
</feature>
<dbReference type="PANTHER" id="PTHR21310:SF15">
    <property type="entry name" value="AMINOGLYCOSIDE PHOSPHOTRANSFERASE DOMAIN-CONTAINING PROTEIN"/>
    <property type="match status" value="1"/>
</dbReference>
<dbReference type="InterPro" id="IPR002575">
    <property type="entry name" value="Aminoglycoside_PTrfase"/>
</dbReference>
<dbReference type="InterPro" id="IPR011009">
    <property type="entry name" value="Kinase-like_dom_sf"/>
</dbReference>
<protein>
    <recommendedName>
        <fullName evidence="1">Aminoglycoside phosphotransferase domain-containing protein</fullName>
    </recommendedName>
</protein>
<dbReference type="InterPro" id="IPR051678">
    <property type="entry name" value="AGP_Transferase"/>
</dbReference>
<comment type="caution">
    <text evidence="2">The sequence shown here is derived from an EMBL/GenBank/DDBJ whole genome shotgun (WGS) entry which is preliminary data.</text>
</comment>
<dbReference type="Gene3D" id="3.90.1200.10">
    <property type="match status" value="1"/>
</dbReference>
<dbReference type="SUPFAM" id="SSF56112">
    <property type="entry name" value="Protein kinase-like (PK-like)"/>
    <property type="match status" value="1"/>
</dbReference>
<dbReference type="Pfam" id="PF01636">
    <property type="entry name" value="APH"/>
    <property type="match status" value="1"/>
</dbReference>
<sequence length="384" mass="43180">MGTPADHLPLAISEDDINKLLQTTGLPRATAIAKPKVTAQYHSIYFVTLPPTEKSHGHSELVLRVSGRHLLAIKTMNEVGVMTWLSKNTAIPLPEVIAYDASVDNAIGHEYTLLSRVQGVTLSDMYESLSDERIAQILDQLIDFLCQLQAHTWEGIGGLVLDEQGEAKPAPVLDETFWQVPDIEALWPKGETTSTLNIGGPYPTYVDYISAQVLGNIRLIQTHDKLKFMRDVVPRLKSFEAALHTHADELNRVKLRLAHKDLHFANMVLDVSSGRITGILDWEFSGVVPFTKWNPRRSFLWNGRVDATSEVEKKRLLGLFTQRCKEKDNSLLEDANYTSSLQKSMQEAADYLRAIVEVSPRDQRQDKVQGWKETVLENIARFAV</sequence>
<dbReference type="Proteomes" id="UP000554235">
    <property type="component" value="Unassembled WGS sequence"/>
</dbReference>
<reference evidence="2 3" key="1">
    <citation type="submission" date="2020-01" db="EMBL/GenBank/DDBJ databases">
        <title>Identification and distribution of gene clusters putatively required for synthesis of sphingolipid metabolism inhibitors in phylogenetically diverse species of the filamentous fungus Fusarium.</title>
        <authorList>
            <person name="Kim H.-S."/>
            <person name="Busman M."/>
            <person name="Brown D.W."/>
            <person name="Divon H."/>
            <person name="Uhlig S."/>
            <person name="Proctor R.H."/>
        </authorList>
    </citation>
    <scope>NUCLEOTIDE SEQUENCE [LARGE SCALE GENOMIC DNA]</scope>
    <source>
        <strain evidence="2 3">NRRL 20459</strain>
    </source>
</reference>
<organism evidence="2 3">
    <name type="scientific">Fusarium albosuccineum</name>
    <dbReference type="NCBI Taxonomy" id="1237068"/>
    <lineage>
        <taxon>Eukaryota</taxon>
        <taxon>Fungi</taxon>
        <taxon>Dikarya</taxon>
        <taxon>Ascomycota</taxon>
        <taxon>Pezizomycotina</taxon>
        <taxon>Sordariomycetes</taxon>
        <taxon>Hypocreomycetidae</taxon>
        <taxon>Hypocreales</taxon>
        <taxon>Nectriaceae</taxon>
        <taxon>Fusarium</taxon>
        <taxon>Fusarium decemcellulare species complex</taxon>
    </lineage>
</organism>
<proteinExistence type="predicted"/>
<gene>
    <name evidence="2" type="ORF">FALBO_11111</name>
</gene>
<name>A0A8H4L6E1_9HYPO</name>
<evidence type="ECO:0000313" key="2">
    <source>
        <dbReference type="EMBL" id="KAF4462079.1"/>
    </source>
</evidence>
<dbReference type="PANTHER" id="PTHR21310">
    <property type="entry name" value="AMINOGLYCOSIDE PHOSPHOTRANSFERASE-RELATED-RELATED"/>
    <property type="match status" value="1"/>
</dbReference>
<keyword evidence="3" id="KW-1185">Reference proteome</keyword>
<dbReference type="AlphaFoldDB" id="A0A8H4L6E1"/>
<evidence type="ECO:0000259" key="1">
    <source>
        <dbReference type="Pfam" id="PF01636"/>
    </source>
</evidence>
<evidence type="ECO:0000313" key="3">
    <source>
        <dbReference type="Proteomes" id="UP000554235"/>
    </source>
</evidence>
<accession>A0A8H4L6E1</accession>
<dbReference type="EMBL" id="JAADYS010001595">
    <property type="protein sequence ID" value="KAF4462079.1"/>
    <property type="molecule type" value="Genomic_DNA"/>
</dbReference>